<dbReference type="Pfam" id="PF09444">
    <property type="entry name" value="MRC1"/>
    <property type="match status" value="1"/>
</dbReference>
<protein>
    <recommendedName>
        <fullName evidence="5">DNA replication checkpoint mediator MRC1 domain-containing protein</fullName>
    </recommendedName>
</protein>
<dbReference type="PANTHER" id="PTHR14396">
    <property type="entry name" value="CLASPIN"/>
    <property type="match status" value="1"/>
</dbReference>
<keyword evidence="3" id="KW-0539">Nucleus</keyword>
<feature type="region of interest" description="Disordered" evidence="4">
    <location>
        <begin position="1072"/>
        <end position="1270"/>
    </location>
</feature>
<evidence type="ECO:0000256" key="4">
    <source>
        <dbReference type="SAM" id="MobiDB-lite"/>
    </source>
</evidence>
<evidence type="ECO:0000256" key="2">
    <source>
        <dbReference type="ARBA" id="ARBA00022553"/>
    </source>
</evidence>
<feature type="compositionally biased region" description="Basic and acidic residues" evidence="4">
    <location>
        <begin position="1091"/>
        <end position="1101"/>
    </location>
</feature>
<feature type="compositionally biased region" description="Low complexity" evidence="4">
    <location>
        <begin position="183"/>
        <end position="194"/>
    </location>
</feature>
<feature type="region of interest" description="Disordered" evidence="4">
    <location>
        <begin position="768"/>
        <end position="801"/>
    </location>
</feature>
<feature type="region of interest" description="Disordered" evidence="4">
    <location>
        <begin position="1002"/>
        <end position="1036"/>
    </location>
</feature>
<feature type="compositionally biased region" description="Polar residues" evidence="4">
    <location>
        <begin position="272"/>
        <end position="287"/>
    </location>
</feature>
<dbReference type="GO" id="GO:0010997">
    <property type="term" value="F:anaphase-promoting complex binding"/>
    <property type="evidence" value="ECO:0007669"/>
    <property type="project" value="TreeGrafter"/>
</dbReference>
<dbReference type="PANTHER" id="PTHR14396:SF10">
    <property type="entry name" value="CLASPIN"/>
    <property type="match status" value="1"/>
</dbReference>
<feature type="compositionally biased region" description="Polar residues" evidence="4">
    <location>
        <begin position="38"/>
        <end position="78"/>
    </location>
</feature>
<sequence>MELDMSDVDLPEDYLSPRSKVARMLADIDEAPTPSPSPLKQASLRNTPDDNAQSRAVTDSLTRSRGQRSSPVTVSDDGSPTRPIGRAARRMLNQGHISDDELYSATPAKTRQSRHVTPAHLATASARLTVDRSPGLFVSPARSQDSDNLLDNPLSRPSRLAELVAAKRNERLARENATKRRSASASTSPARVSSDLPDEIVEDAADSARDANLEKILSDAARPTRKASKKAMRDMERETQRLAREQALAHQMKTKKKFTNTDLFARLNFRQAANQQDTNAPSSSAPNSDGVEAEERAPREPLSTPPSSPPTPWDTQKALVERGALARMVPVREDSISSLTNMPLDDDNDEFPEAHDLMRSSQHFRATQQPAQVSPSKAHTSRMRAKLRQLKAQQEDSDEEIDIIQPMPAHLKVFDRVKPVSKRGEVRSKAIHALKHLAHLTHDTATARGKKALKPVVATTTVNAQLIATAKAQARQAQQERLAELQAKGIVVMSAEEQEKEHDQFENLLEKARQEAEDLRKQEKAARRKQGDESKILASDDESEDEDWHESGSEDEEADVENEMIDEAAEESASDEESVHDDGDDELALDGTTAPLETPAGPKATRKPRIILEDDEDDDADPSASNTVSAPQEDDPFAAFGFDAMDGPDLMSPTQAFAATMQTPTQWTQGAHAARFHSTFEQPPRPTFGQVTSQDFLDDTASQLVPASQLQEHTQAINLDWETQLPETPITEAKSANMMETPGWEPSQDAGLPSPWTAARRGNLYIPHDEEHETQSTVPVRISESPEADAPRNRGRLTRGFRIVDSDDEEIAAPVKKSKNAFNEMQQRRMQTMNATDRAAAEKEMRDMMDDQAEESEDEYAGLGGDDSNMIAHENEEDRAAIDDSNIEINERDMQKFYADRQRAADEEATSKLFKDITTGALRRRQGVGWELDEDEDELAARRRQIRQREEARKRRLLLQDDNVKGLLEGRGNSKGREAFLRTIGDDDNQDDFLETMVPAVEESQQGSQPADGALREISNNKRPLELSQADLPQAKIRRTREDEGAFSRPTSMLQVRQSLSFLLDEPHSIIEPELPQEETTFDSQYDDDDPVGKESFRDNDGGYAPDLVRIQSQEMPPPPLPTDRLPAAQRRTPAKPAVIDRLSLRRGSSSSSSTSSMGWSAWSTGTTATSKAPSLLRRATSNLSASSNTNERGVSYSNANANDRGVSIGSARTGGSKKSSLAYQSRAQERKAIGQRAEKKKEENRRKVAEIRRQQGGALVNGIKSGQWE</sequence>
<feature type="compositionally biased region" description="Polar residues" evidence="4">
    <location>
        <begin position="1217"/>
        <end position="1227"/>
    </location>
</feature>
<feature type="compositionally biased region" description="Polar residues" evidence="4">
    <location>
        <begin position="1192"/>
        <end position="1202"/>
    </location>
</feature>
<feature type="compositionally biased region" description="Acidic residues" evidence="4">
    <location>
        <begin position="850"/>
        <end position="860"/>
    </location>
</feature>
<evidence type="ECO:0000313" key="6">
    <source>
        <dbReference type="EMBL" id="QIW94559.1"/>
    </source>
</evidence>
<dbReference type="OrthoDB" id="2130597at2759"/>
<dbReference type="GO" id="GO:0005634">
    <property type="term" value="C:nucleus"/>
    <property type="evidence" value="ECO:0007669"/>
    <property type="project" value="UniProtKB-SubCell"/>
</dbReference>
<comment type="subcellular location">
    <subcellularLocation>
        <location evidence="1">Nucleus</location>
    </subcellularLocation>
</comment>
<evidence type="ECO:0000259" key="5">
    <source>
        <dbReference type="Pfam" id="PF09444"/>
    </source>
</evidence>
<evidence type="ECO:0000256" key="3">
    <source>
        <dbReference type="ARBA" id="ARBA00023242"/>
    </source>
</evidence>
<dbReference type="InterPro" id="IPR024146">
    <property type="entry name" value="Claspin"/>
</dbReference>
<feature type="region of interest" description="Disordered" evidence="4">
    <location>
        <begin position="26"/>
        <end position="85"/>
    </location>
</feature>
<feature type="compositionally biased region" description="Basic and acidic residues" evidence="4">
    <location>
        <begin position="839"/>
        <end position="849"/>
    </location>
</feature>
<name>A0A6H0XJ55_9PEZI</name>
<dbReference type="Proteomes" id="UP000503462">
    <property type="component" value="Chromosome 1"/>
</dbReference>
<dbReference type="InterPro" id="IPR018564">
    <property type="entry name" value="Repl_chkpnt_MRC1_dom"/>
</dbReference>
<reference evidence="6 7" key="1">
    <citation type="journal article" date="2016" name="Sci. Rep.">
        <title>Peltaster fructicola genome reveals evolution from an invasive phytopathogen to an ectophytic parasite.</title>
        <authorList>
            <person name="Xu C."/>
            <person name="Chen H."/>
            <person name="Gleason M.L."/>
            <person name="Xu J.R."/>
            <person name="Liu H."/>
            <person name="Zhang R."/>
            <person name="Sun G."/>
        </authorList>
    </citation>
    <scope>NUCLEOTIDE SEQUENCE [LARGE SCALE GENOMIC DNA]</scope>
    <source>
        <strain evidence="6 7">LNHT1506</strain>
    </source>
</reference>
<feature type="compositionally biased region" description="Basic and acidic residues" evidence="4">
    <location>
        <begin position="1228"/>
        <end position="1254"/>
    </location>
</feature>
<feature type="region of interest" description="Disordered" evidence="4">
    <location>
        <begin position="214"/>
        <end position="239"/>
    </location>
</feature>
<feature type="domain" description="DNA replication checkpoint mediator MRC1" evidence="5">
    <location>
        <begin position="842"/>
        <end position="971"/>
    </location>
</feature>
<evidence type="ECO:0000313" key="7">
    <source>
        <dbReference type="Proteomes" id="UP000503462"/>
    </source>
</evidence>
<keyword evidence="7" id="KW-1185">Reference proteome</keyword>
<feature type="compositionally biased region" description="Pro residues" evidence="4">
    <location>
        <begin position="303"/>
        <end position="312"/>
    </location>
</feature>
<feature type="compositionally biased region" description="Acidic residues" evidence="4">
    <location>
        <begin position="1075"/>
        <end position="1090"/>
    </location>
</feature>
<evidence type="ECO:0000256" key="1">
    <source>
        <dbReference type="ARBA" id="ARBA00004123"/>
    </source>
</evidence>
<gene>
    <name evidence="6" type="ORF">AMS68_000077</name>
</gene>
<feature type="region of interest" description="Disordered" evidence="4">
    <location>
        <begin position="829"/>
        <end position="870"/>
    </location>
</feature>
<feature type="region of interest" description="Disordered" evidence="4">
    <location>
        <begin position="514"/>
        <end position="647"/>
    </location>
</feature>
<feature type="region of interest" description="Disordered" evidence="4">
    <location>
        <begin position="171"/>
        <end position="198"/>
    </location>
</feature>
<feature type="compositionally biased region" description="Acidic residues" evidence="4">
    <location>
        <begin position="539"/>
        <end position="588"/>
    </location>
</feature>
<accession>A0A6H0XJ55</accession>
<feature type="compositionally biased region" description="Basic and acidic residues" evidence="4">
    <location>
        <begin position="514"/>
        <end position="535"/>
    </location>
</feature>
<dbReference type="GO" id="GO:0007095">
    <property type="term" value="P:mitotic G2 DNA damage checkpoint signaling"/>
    <property type="evidence" value="ECO:0007669"/>
    <property type="project" value="TreeGrafter"/>
</dbReference>
<organism evidence="6 7">
    <name type="scientific">Peltaster fructicola</name>
    <dbReference type="NCBI Taxonomy" id="286661"/>
    <lineage>
        <taxon>Eukaryota</taxon>
        <taxon>Fungi</taxon>
        <taxon>Dikarya</taxon>
        <taxon>Ascomycota</taxon>
        <taxon>Pezizomycotina</taxon>
        <taxon>Dothideomycetes</taxon>
        <taxon>Dothideomycetes incertae sedis</taxon>
        <taxon>Peltaster</taxon>
    </lineage>
</organism>
<feature type="compositionally biased region" description="Low complexity" evidence="4">
    <location>
        <begin position="1148"/>
        <end position="1191"/>
    </location>
</feature>
<dbReference type="AlphaFoldDB" id="A0A6H0XJ55"/>
<dbReference type="EMBL" id="CP051139">
    <property type="protein sequence ID" value="QIW94559.1"/>
    <property type="molecule type" value="Genomic_DNA"/>
</dbReference>
<dbReference type="GO" id="GO:0033314">
    <property type="term" value="P:mitotic DNA replication checkpoint signaling"/>
    <property type="evidence" value="ECO:0007669"/>
    <property type="project" value="TreeGrafter"/>
</dbReference>
<feature type="region of interest" description="Disordered" evidence="4">
    <location>
        <begin position="272"/>
        <end position="315"/>
    </location>
</feature>
<proteinExistence type="predicted"/>
<keyword evidence="2" id="KW-0597">Phosphoprotein</keyword>